<evidence type="ECO:0000256" key="6">
    <source>
        <dbReference type="ARBA" id="ARBA00023180"/>
    </source>
</evidence>
<evidence type="ECO:0000259" key="10">
    <source>
        <dbReference type="PROSITE" id="PS50240"/>
    </source>
</evidence>
<evidence type="ECO:0000256" key="1">
    <source>
        <dbReference type="ARBA" id="ARBA00022670"/>
    </source>
</evidence>
<evidence type="ECO:0000313" key="11">
    <source>
        <dbReference type="EMBL" id="MBN3313548.1"/>
    </source>
</evidence>
<feature type="domain" description="Peptidase S1" evidence="10">
    <location>
        <begin position="822"/>
        <end position="1058"/>
    </location>
</feature>
<feature type="domain" description="Peptidase S1" evidence="10">
    <location>
        <begin position="1418"/>
        <end position="1638"/>
    </location>
</feature>
<gene>
    <name evidence="11" type="primary">Tmprss9_4</name>
    <name evidence="11" type="ORF">GTO95_0006855</name>
</gene>
<keyword evidence="6" id="KW-0325">Glycoprotein</keyword>
<feature type="region of interest" description="Disordered" evidence="9">
    <location>
        <begin position="1646"/>
        <end position="1701"/>
    </location>
</feature>
<dbReference type="CDD" id="cd00190">
    <property type="entry name" value="Tryp_SPc"/>
    <property type="match status" value="8"/>
</dbReference>
<feature type="domain" description="Peptidase S1" evidence="10">
    <location>
        <begin position="2046"/>
        <end position="2284"/>
    </location>
</feature>
<feature type="domain" description="Peptidase S1" evidence="10">
    <location>
        <begin position="43"/>
        <end position="338"/>
    </location>
</feature>
<keyword evidence="2" id="KW-0732">Signal</keyword>
<keyword evidence="3 8" id="KW-0378">Hydrolase</keyword>
<proteinExistence type="inferred from homology"/>
<dbReference type="FunFam" id="2.40.10.10:FF:000002">
    <property type="entry name" value="Transmembrane protease serine"/>
    <property type="match status" value="1"/>
</dbReference>
<dbReference type="Proteomes" id="UP000736164">
    <property type="component" value="Unassembled WGS sequence"/>
</dbReference>
<evidence type="ECO:0000256" key="4">
    <source>
        <dbReference type="ARBA" id="ARBA00022825"/>
    </source>
</evidence>
<evidence type="ECO:0000256" key="7">
    <source>
        <dbReference type="ARBA" id="ARBA00024195"/>
    </source>
</evidence>
<keyword evidence="4 8" id="KW-0720">Serine protease</keyword>
<dbReference type="InterPro" id="IPR001254">
    <property type="entry name" value="Trypsin_dom"/>
</dbReference>
<dbReference type="FunFam" id="2.40.10.10:FF:000024">
    <property type="entry name" value="Serine protease 53"/>
    <property type="match status" value="3"/>
</dbReference>
<evidence type="ECO:0000256" key="8">
    <source>
        <dbReference type="RuleBase" id="RU363034"/>
    </source>
</evidence>
<name>A0A8J7T838_ATRSP</name>
<dbReference type="EMBL" id="JAAWVO010012120">
    <property type="protein sequence ID" value="MBN3313548.1"/>
    <property type="molecule type" value="Genomic_DNA"/>
</dbReference>
<feature type="domain" description="Peptidase S1" evidence="10">
    <location>
        <begin position="1138"/>
        <end position="1375"/>
    </location>
</feature>
<reference evidence="11" key="1">
    <citation type="journal article" date="2021" name="Cell">
        <title>Tracing the genetic footprints of vertebrate landing in non-teleost ray-finned fishes.</title>
        <authorList>
            <person name="Bi X."/>
            <person name="Wang K."/>
            <person name="Yang L."/>
            <person name="Pan H."/>
            <person name="Jiang H."/>
            <person name="Wei Q."/>
            <person name="Fang M."/>
            <person name="Yu H."/>
            <person name="Zhu C."/>
            <person name="Cai Y."/>
            <person name="He Y."/>
            <person name="Gan X."/>
            <person name="Zeng H."/>
            <person name="Yu D."/>
            <person name="Zhu Y."/>
            <person name="Jiang H."/>
            <person name="Qiu Q."/>
            <person name="Yang H."/>
            <person name="Zhang Y.E."/>
            <person name="Wang W."/>
            <person name="Zhu M."/>
            <person name="He S."/>
            <person name="Zhang G."/>
        </authorList>
    </citation>
    <scope>NUCLEOTIDE SEQUENCE</scope>
    <source>
        <strain evidence="11">Allg_001</strain>
    </source>
</reference>
<dbReference type="InterPro" id="IPR018114">
    <property type="entry name" value="TRYPSIN_HIS"/>
</dbReference>
<protein>
    <submittedName>
        <fullName evidence="11">TMPS9 protease</fullName>
    </submittedName>
</protein>
<dbReference type="Pfam" id="PF00089">
    <property type="entry name" value="Trypsin"/>
    <property type="match status" value="10"/>
</dbReference>
<dbReference type="SUPFAM" id="SSF50494">
    <property type="entry name" value="Trypsin-like serine proteases"/>
    <property type="match status" value="10"/>
</dbReference>
<organism evidence="11 12">
    <name type="scientific">Atractosteus spatula</name>
    <name type="common">Alligator gar</name>
    <name type="synonym">Lepisosteus spatula</name>
    <dbReference type="NCBI Taxonomy" id="7917"/>
    <lineage>
        <taxon>Eukaryota</taxon>
        <taxon>Metazoa</taxon>
        <taxon>Chordata</taxon>
        <taxon>Craniata</taxon>
        <taxon>Vertebrata</taxon>
        <taxon>Euteleostomi</taxon>
        <taxon>Actinopterygii</taxon>
        <taxon>Neopterygii</taxon>
        <taxon>Holostei</taxon>
        <taxon>Semionotiformes</taxon>
        <taxon>Lepisosteidae</taxon>
        <taxon>Atractosteus</taxon>
    </lineage>
</organism>
<dbReference type="FunFam" id="2.40.10.10:FF:000057">
    <property type="entry name" value="Zgc:100868"/>
    <property type="match status" value="3"/>
</dbReference>
<dbReference type="SMART" id="SM00020">
    <property type="entry name" value="Tryp_SPc"/>
    <property type="match status" value="8"/>
</dbReference>
<evidence type="ECO:0000256" key="5">
    <source>
        <dbReference type="ARBA" id="ARBA00023157"/>
    </source>
</evidence>
<dbReference type="PROSITE" id="PS50240">
    <property type="entry name" value="TRYPSIN_DOM"/>
    <property type="match status" value="9"/>
</dbReference>
<feature type="compositionally biased region" description="Low complexity" evidence="9">
    <location>
        <begin position="1647"/>
        <end position="1698"/>
    </location>
</feature>
<accession>A0A8J7T838</accession>
<feature type="domain" description="Peptidase S1" evidence="10">
    <location>
        <begin position="1727"/>
        <end position="1965"/>
    </location>
</feature>
<feature type="non-terminal residue" evidence="11">
    <location>
        <position position="1"/>
    </location>
</feature>
<dbReference type="InterPro" id="IPR009003">
    <property type="entry name" value="Peptidase_S1_PA"/>
</dbReference>
<dbReference type="PROSITE" id="PS00134">
    <property type="entry name" value="TRYPSIN_HIS"/>
    <property type="match status" value="4"/>
</dbReference>
<dbReference type="InterPro" id="IPR043504">
    <property type="entry name" value="Peptidase_S1_PA_chymotrypsin"/>
</dbReference>
<keyword evidence="5" id="KW-1015">Disulfide bond</keyword>
<feature type="region of interest" description="Disordered" evidence="9">
    <location>
        <begin position="1972"/>
        <end position="2015"/>
    </location>
</feature>
<dbReference type="Gene3D" id="2.40.10.10">
    <property type="entry name" value="Trypsin-like serine proteases"/>
    <property type="match status" value="10"/>
</dbReference>
<keyword evidence="1 8" id="KW-0645">Protease</keyword>
<feature type="domain" description="Peptidase S1" evidence="10">
    <location>
        <begin position="683"/>
        <end position="778"/>
    </location>
</feature>
<evidence type="ECO:0000256" key="2">
    <source>
        <dbReference type="ARBA" id="ARBA00022729"/>
    </source>
</evidence>
<dbReference type="PANTHER" id="PTHR24253:SF144">
    <property type="entry name" value="CHYMOTRYPSIN-LIKE PROTEASE CTRL-1-RELATED"/>
    <property type="match status" value="1"/>
</dbReference>
<sequence length="2606" mass="277930">MATPGFVHFDSNGMDPDSSFTCPSTAGALATQVCGRPRLNPLLTGGQYAQEDYWPWMVSLHQNGNYVCGGTLIASNWVMTAAQCLSSSVNASEWSVGLGLTVHNISYGFKRSVGVLDVTTSSLSGSNIALLRLDTNVSYTGFILPICLAGASVSFPTGTECWVTSWDKVWENLVLKEVKMKITPCENVSSADSICTEPLNLEQRDSGSPLVCKQGSVWIQASVVDVNQTAITSNRSSTAVRALSPGVFTRVSRYETFLRSVLGSSLPLVDNTTVTPTTTAPNHKPRLGDSGGPLVCKQGSAWVQAGVVSFGYGCARPSLPGVYTRVSQYKDWINGQVGSGVTGFVTFTSSGTDADSSFTCGPDPTVTTRAPLTTTVAPSITYPTPPPAPIAPNECGRVPLNPRIVGGNPAQEGSWPWQASLHYYWQHTCGGSLINQQWVLTAAHCISDPLNTYPWTVYLGRLTQFGSSPNELSRSVQQIIVHPAYNSVTKDNDIALMRLSSPVSFTSYIQPICLADNSSSFYNGTSCWVTGWGYTAEDGATLPSTLQEVQLSIIGNRQCGCLNDVVFGANSVTGNMLCAGVLQGGKDSCQGDSGGPLVCKQGPSWVQAGVVSFGEGCAQPNFPGVYTRVSQYKDWINTQVGLATTGFVTFSSNSTDPDKNFTCSPFKITPVAPSVSLPGNQTLQEVQLPIIGNRQCGCLYDLNYGPGSVNDSMICAGQPNGGKDTCRGDSGGPLVCKQGSAWIQAGVVKYRDGCTPSSLPGVYTRVSQYQDWINELVWSATPGLLTFTSNGTDTDGNFTCSSLGTTPIMPSECGKAPLSPRIVGGDSAPEGYWPWQASLHHYGQHICGGSLINHQWVLTAAHCVNGISDGRQLTVYLGRQSQLGSNSHEVSRMVTMVIPHPGYSNFDKDVALLRLNKPVSFTAYIQPICLASNVSSFQNGTQCWVTGWGNIAEGVFLTGNQTLQEVQLSIIGNRQCTCLYNMIPVPDLITDNMICAGDLEGGKGSCQGDSGGPLVCKQGSSWVQAGIVNFAVGCARPGFPAVFARVSRFQDWINEQVGSATPGLLTFSSNSTDPDSNVTCSSLNPDPTPVPSPISPGGRCHFISVCYSSLLSVNRPFLTFSLYPVHAECGQARLNPRIVGGDSAPAGYWPWQASLQYYGFHFCGGSLINQQWVLTAAHCTYGISSMILQVYLGKESQEGSNPHQVSRGVERIILHPNFDYMTLNNDIALLKLSSPVTFTDYIQPICLAANSSSFHTGTSCWVTGWGNIAEGVSLPNNKTLQELQLPIIGKSQCGCISNLTFGVNFITDNMICAGVLDNRKSPCNGDSGGPLVCKQGSAWVQAGIVSFGYGCARPNIPGVYTRVSQYQDWINRQVEMATPGFVSFDSNGMDPDSSFTCPSTAGALATQVCGRPRLNPLLTGGQYAQEEYWPWMVSLHQNGNYVCGGTLIASNWVMTAAQCLPSPVNVSEWSVGLGLTIRNISYAFKRSVGVLDVTTSSLSGSNIALLRLDTNVSYTGFVLPICLAGESVSFPTGTECWVTSWDKVWENLVLKEVKMKITPCENVSSTDSICTEPLNLEQRDSGSPLVCKQGSVWIQASVVDVNQTAITGNRSSTAVRALSPGVFTRVSRYESFLRSIVGSSLPLVDNTTVTPTTTAPVSTAPSTATAPVSTAPSTATAPVSTAPSTTTTSMTTTTTAAPLDQRNPFSNGISFSLPPSACGRAPLSSRIVGGESALSGYWPWQASLHRNGAHTCGGTLINTQWVLTAAHCFRSYLIASQWTVYLGRLTQVGSNPNEVSRSVQQIFVHPGYDSITQNNDITLLRLSSSVSFNNYIQPICLADSSSSFYTGTSCWVTGWGYTSEGVSLSGNQTLQEVQLPIIGNRQCGCLSDVVFGANSITANMICAGVLQGGKDSCQGDSGGPVVCKQGSAWVQAGIVSFGNGCARPNLPGVYTRVSQYQDWINGQVGVQVTTAPSTTTTAPVTTAPSTATTAPVTTAPSTTTAPLTTTPSTTATGPVMTALPITTPEPSESFPPSPPECGRAPLSTRIVGGDSAPEGYWPWQVSLHYYGRHRCGGSLINQQWVLTAAECFSGTTYSVPWTVYLGRQTQVGSNLNEVSRTIQQIVWYPNYDSRIKNNDIALIRLDNPVSFTNYIQPICLADNNSSFLDGTRCWVTGWGDTAEDVSLSGNQILQEVQVPIMGNRQCGCLNNVAFGSGGITANMICTGVLEGGKGFCQGDTGGPLVCKQGSAWVQAGIVSFGEGCAQPSLPGVYTRVSQYQEWINEQVGSAAPGFVTFTPTGPDPDSNFTCSPFNATPIAHSECGKAPLSTRIVGGDSAPEGYWPWQVSLHYYGQHRCGGSLINHQWVLTAASCIYNYWYSDLSYWKVYLGSQQQVGPNPYKVSRRVQSIIVHPGFNYYYYAVNNDITLVRLVSPVSFTSHIQPICLADSSSSFHTGTSCWVAGWGYTADGVSLSGNQTLQEVEVPIIGNRQCGCLTNEDANNPITITENMICAGELDGGKDTCWGDTGGPLICQQDSSWVQAGVVSSRQGCARSSLPDVYTRVSQYKDWINTQVASATPGFVTFSSNGTDHDSSFNCSSLSVTAVAPSGR</sequence>
<dbReference type="GO" id="GO:0004252">
    <property type="term" value="F:serine-type endopeptidase activity"/>
    <property type="evidence" value="ECO:0007669"/>
    <property type="project" value="InterPro"/>
</dbReference>
<comment type="similarity">
    <text evidence="7">Belongs to the peptidase S1 family. CLIP subfamily.</text>
</comment>
<dbReference type="PANTHER" id="PTHR24253">
    <property type="entry name" value="TRANSMEMBRANE PROTEASE SERINE"/>
    <property type="match status" value="1"/>
</dbReference>
<evidence type="ECO:0000256" key="9">
    <source>
        <dbReference type="SAM" id="MobiDB-lite"/>
    </source>
</evidence>
<feature type="domain" description="Peptidase S1" evidence="10">
    <location>
        <begin position="2328"/>
        <end position="2571"/>
    </location>
</feature>
<feature type="domain" description="Peptidase S1" evidence="10">
    <location>
        <begin position="404"/>
        <end position="641"/>
    </location>
</feature>
<dbReference type="InterPro" id="IPR001314">
    <property type="entry name" value="Peptidase_S1A"/>
</dbReference>
<comment type="caution">
    <text evidence="11">The sequence shown here is derived from an EMBL/GenBank/DDBJ whole genome shotgun (WGS) entry which is preliminary data.</text>
</comment>
<feature type="non-terminal residue" evidence="11">
    <location>
        <position position="2606"/>
    </location>
</feature>
<dbReference type="GO" id="GO:0006508">
    <property type="term" value="P:proteolysis"/>
    <property type="evidence" value="ECO:0007669"/>
    <property type="project" value="UniProtKB-KW"/>
</dbReference>
<evidence type="ECO:0000256" key="3">
    <source>
        <dbReference type="ARBA" id="ARBA00022801"/>
    </source>
</evidence>
<dbReference type="InterPro" id="IPR033116">
    <property type="entry name" value="TRYPSIN_SER"/>
</dbReference>
<keyword evidence="12" id="KW-1185">Reference proteome</keyword>
<dbReference type="PRINTS" id="PR00722">
    <property type="entry name" value="CHYMOTRYPSIN"/>
</dbReference>
<evidence type="ECO:0000313" key="12">
    <source>
        <dbReference type="Proteomes" id="UP000736164"/>
    </source>
</evidence>
<dbReference type="PROSITE" id="PS00135">
    <property type="entry name" value="TRYPSIN_SER"/>
    <property type="match status" value="4"/>
</dbReference>